<dbReference type="GO" id="GO:0032259">
    <property type="term" value="P:methylation"/>
    <property type="evidence" value="ECO:0007669"/>
    <property type="project" value="UniProtKB-KW"/>
</dbReference>
<evidence type="ECO:0000259" key="3">
    <source>
        <dbReference type="Pfam" id="PF01555"/>
    </source>
</evidence>
<dbReference type="SUPFAM" id="SSF53335">
    <property type="entry name" value="S-adenosyl-L-methionine-dependent methyltransferases"/>
    <property type="match status" value="1"/>
</dbReference>
<evidence type="ECO:0000256" key="2">
    <source>
        <dbReference type="ARBA" id="ARBA00022679"/>
    </source>
</evidence>
<keyword evidence="2" id="KW-0808">Transferase</keyword>
<accession>A0A510HJ36</accession>
<dbReference type="GO" id="GO:0008170">
    <property type="term" value="F:N-methyltransferase activity"/>
    <property type="evidence" value="ECO:0007669"/>
    <property type="project" value="InterPro"/>
</dbReference>
<dbReference type="OrthoDB" id="9773060at2"/>
<dbReference type="InterPro" id="IPR002941">
    <property type="entry name" value="DNA_methylase_N4/N6"/>
</dbReference>
<evidence type="ECO:0000256" key="1">
    <source>
        <dbReference type="ARBA" id="ARBA00022603"/>
    </source>
</evidence>
<protein>
    <recommendedName>
        <fullName evidence="3">DNA methylase N-4/N-6 domain-containing protein</fullName>
    </recommendedName>
</protein>
<evidence type="ECO:0000313" key="5">
    <source>
        <dbReference type="Proteomes" id="UP000318065"/>
    </source>
</evidence>
<dbReference type="RefSeq" id="WP_143527295.1">
    <property type="nucleotide sequence ID" value="NZ_AP019791.1"/>
</dbReference>
<dbReference type="EMBL" id="AP019791">
    <property type="protein sequence ID" value="BBL79265.1"/>
    <property type="molecule type" value="Genomic_DNA"/>
</dbReference>
<dbReference type="InterPro" id="IPR029063">
    <property type="entry name" value="SAM-dependent_MTases_sf"/>
</dbReference>
<gene>
    <name evidence="4" type="ORF">RxyAA322_11190</name>
</gene>
<keyword evidence="1" id="KW-0489">Methyltransferase</keyword>
<dbReference type="InterPro" id="IPR001091">
    <property type="entry name" value="RM_Methyltransferase"/>
</dbReference>
<keyword evidence="5" id="KW-1185">Reference proteome</keyword>
<dbReference type="AlphaFoldDB" id="A0A510HJ36"/>
<feature type="domain" description="DNA methylase N-4/N-6" evidence="3">
    <location>
        <begin position="13"/>
        <end position="69"/>
    </location>
</feature>
<name>A0A510HJ36_9ACTN</name>
<proteinExistence type="predicted"/>
<dbReference type="Pfam" id="PF01555">
    <property type="entry name" value="N6_N4_Mtase"/>
    <property type="match status" value="1"/>
</dbReference>
<reference evidence="4" key="1">
    <citation type="journal article" date="2019" name="Microbiol. Resour. Announc.">
        <title>Complete Genome Sequence of Rubrobacter xylanophilus Strain AA3-22, Isolated from Arima Onsen in Japan.</title>
        <authorList>
            <person name="Tomariguchi N."/>
            <person name="Miyazaki K."/>
        </authorList>
    </citation>
    <scope>NUCLEOTIDE SEQUENCE [LARGE SCALE GENOMIC DNA]</scope>
    <source>
        <strain evidence="4">AA3-22</strain>
    </source>
</reference>
<dbReference type="Proteomes" id="UP000318065">
    <property type="component" value="Chromosome"/>
</dbReference>
<dbReference type="Gene3D" id="3.40.50.150">
    <property type="entry name" value="Vaccinia Virus protein VP39"/>
    <property type="match status" value="1"/>
</dbReference>
<sequence length="91" mass="9543">MKAKGRLNAICPYFTMFPLEFSLGVLRDATPGQLVVDPFCGRGTTNYAARTLGLPSIGVDSSPVAVALSQAKLANTSLAISSPRLAGSWTK</sequence>
<organism evidence="4 5">
    <name type="scientific">Rubrobacter xylanophilus</name>
    <dbReference type="NCBI Taxonomy" id="49319"/>
    <lineage>
        <taxon>Bacteria</taxon>
        <taxon>Bacillati</taxon>
        <taxon>Actinomycetota</taxon>
        <taxon>Rubrobacteria</taxon>
        <taxon>Rubrobacterales</taxon>
        <taxon>Rubrobacteraceae</taxon>
        <taxon>Rubrobacter</taxon>
    </lineage>
</organism>
<evidence type="ECO:0000313" key="4">
    <source>
        <dbReference type="EMBL" id="BBL79265.1"/>
    </source>
</evidence>
<dbReference type="PRINTS" id="PR00508">
    <property type="entry name" value="S21N4MTFRASE"/>
</dbReference>
<dbReference type="GO" id="GO:0003677">
    <property type="term" value="F:DNA binding"/>
    <property type="evidence" value="ECO:0007669"/>
    <property type="project" value="InterPro"/>
</dbReference>